<sequence>IIRMASGETLDLKAYEADMRHLIDTYIERMSRAPSRRSARSACWS</sequence>
<organism evidence="1">
    <name type="scientific">mine drainage metagenome</name>
    <dbReference type="NCBI Taxonomy" id="410659"/>
    <lineage>
        <taxon>unclassified sequences</taxon>
        <taxon>metagenomes</taxon>
        <taxon>ecological metagenomes</taxon>
    </lineage>
</organism>
<comment type="caution">
    <text evidence="1">The sequence shown here is derived from an EMBL/GenBank/DDBJ whole genome shotgun (WGS) entry which is preliminary data.</text>
</comment>
<reference evidence="1" key="2">
    <citation type="journal article" date="2014" name="ISME J.">
        <title>Microbial stratification in low pH oxic and suboxic macroscopic growths along an acid mine drainage.</title>
        <authorList>
            <person name="Mendez-Garcia C."/>
            <person name="Mesa V."/>
            <person name="Sprenger R.R."/>
            <person name="Richter M."/>
            <person name="Diez M.S."/>
            <person name="Solano J."/>
            <person name="Bargiela R."/>
            <person name="Golyshina O.V."/>
            <person name="Manteca A."/>
            <person name="Ramos J.L."/>
            <person name="Gallego J.R."/>
            <person name="Llorente I."/>
            <person name="Martins Dos Santos V.A."/>
            <person name="Jensen O.N."/>
            <person name="Pelaez A.I."/>
            <person name="Sanchez J."/>
            <person name="Ferrer M."/>
        </authorList>
    </citation>
    <scope>NUCLEOTIDE SEQUENCE</scope>
</reference>
<gene>
    <name evidence="1" type="ORF">B1A_07040</name>
</gene>
<accession>T1B850</accession>
<reference evidence="1" key="1">
    <citation type="submission" date="2013-08" db="EMBL/GenBank/DDBJ databases">
        <authorList>
            <person name="Mendez C."/>
            <person name="Richter M."/>
            <person name="Ferrer M."/>
            <person name="Sanchez J."/>
        </authorList>
    </citation>
    <scope>NUCLEOTIDE SEQUENCE</scope>
</reference>
<name>T1B850_9ZZZZ</name>
<dbReference type="EMBL" id="AUZX01005091">
    <property type="protein sequence ID" value="EQD69081.1"/>
    <property type="molecule type" value="Genomic_DNA"/>
</dbReference>
<dbReference type="AlphaFoldDB" id="T1B850"/>
<feature type="non-terminal residue" evidence="1">
    <location>
        <position position="1"/>
    </location>
</feature>
<protein>
    <submittedName>
        <fullName evidence="1">Uncharacterized protein</fullName>
    </submittedName>
</protein>
<evidence type="ECO:0000313" key="1">
    <source>
        <dbReference type="EMBL" id="EQD69081.1"/>
    </source>
</evidence>
<proteinExistence type="predicted"/>